<gene>
    <name evidence="2" type="ORF">GLP40_09415</name>
</gene>
<feature type="region of interest" description="Disordered" evidence="1">
    <location>
        <begin position="287"/>
        <end position="316"/>
    </location>
</feature>
<comment type="caution">
    <text evidence="2">The sequence shown here is derived from an EMBL/GenBank/DDBJ whole genome shotgun (WGS) entry which is preliminary data.</text>
</comment>
<proteinExistence type="predicted"/>
<dbReference type="Proteomes" id="UP000432464">
    <property type="component" value="Unassembled WGS sequence"/>
</dbReference>
<evidence type="ECO:0008006" key="4">
    <source>
        <dbReference type="Google" id="ProtNLM"/>
    </source>
</evidence>
<name>A0A6I3KSR2_9NOCA</name>
<accession>A0A6I3KSR2</accession>
<evidence type="ECO:0000313" key="3">
    <source>
        <dbReference type="Proteomes" id="UP000432464"/>
    </source>
</evidence>
<keyword evidence="3" id="KW-1185">Reference proteome</keyword>
<protein>
    <recommendedName>
        <fullName evidence="4">AbiEi antitoxin C-terminal domain-containing protein</fullName>
    </recommendedName>
</protein>
<evidence type="ECO:0000256" key="1">
    <source>
        <dbReference type="SAM" id="MobiDB-lite"/>
    </source>
</evidence>
<sequence>MSAVTTAGGRRCEARRSRRALLEGCGAQRGHDRPFATPLGRREQHRQLIRAVLPDMAPGTVVSHQSAAVLYGTTLWRAPLDRVCVTRNRRGGGRTRPFTKVHGSPVDSAAEIDGLLVTTPARTVVDLALTLPFDAAVVAGDALVGAFGLTPAELTDELVRAKGRYGINQAKQVITILDGRSRSVGESLSRTMIHHHALPLPHSQGDVLTPDGRFVARVAFYYDSAGVLCEFDGPTEYGRLLRPGHDLATTIHRERTRETHLRALGFEVVRWTWEELVRDRAGRRLRTALTRPRPRPDGRIEPAPATQPRPVPVRAL</sequence>
<dbReference type="AlphaFoldDB" id="A0A6I3KSR2"/>
<dbReference type="EMBL" id="WMBB01000004">
    <property type="protein sequence ID" value="MTE12992.1"/>
    <property type="molecule type" value="Genomic_DNA"/>
</dbReference>
<dbReference type="RefSeq" id="WP_154787477.1">
    <property type="nucleotide sequence ID" value="NZ_WMBB01000004.1"/>
</dbReference>
<evidence type="ECO:0000313" key="2">
    <source>
        <dbReference type="EMBL" id="MTE12992.1"/>
    </source>
</evidence>
<organism evidence="2 3">
    <name type="scientific">Nocardia aurantiaca</name>
    <dbReference type="NCBI Taxonomy" id="2675850"/>
    <lineage>
        <taxon>Bacteria</taxon>
        <taxon>Bacillati</taxon>
        <taxon>Actinomycetota</taxon>
        <taxon>Actinomycetes</taxon>
        <taxon>Mycobacteriales</taxon>
        <taxon>Nocardiaceae</taxon>
        <taxon>Nocardia</taxon>
    </lineage>
</organism>
<feature type="compositionally biased region" description="Pro residues" evidence="1">
    <location>
        <begin position="305"/>
        <end position="316"/>
    </location>
</feature>
<reference evidence="2 3" key="1">
    <citation type="submission" date="2019-11" db="EMBL/GenBank/DDBJ databases">
        <title>Nocardia sp. nov. CT2-14 isolated from soil.</title>
        <authorList>
            <person name="Kanchanasin P."/>
            <person name="Tanasupawat S."/>
            <person name="Yuki M."/>
            <person name="Kudo T."/>
        </authorList>
    </citation>
    <scope>NUCLEOTIDE SEQUENCE [LARGE SCALE GENOMIC DNA]</scope>
    <source>
        <strain evidence="2 3">CT2-14</strain>
    </source>
</reference>